<dbReference type="AlphaFoldDB" id="A0A0R1VJY6"/>
<keyword evidence="2" id="KW-1185">Reference proteome</keyword>
<dbReference type="PATRIC" id="fig|1423750.3.peg.1271"/>
<sequence>MSEGNLYNPLKNDWTQVGLQGCEKMEKIVNPTKARTNLFSLIKNDNRDSTPVIIAGADDRQCL</sequence>
<dbReference type="Proteomes" id="UP000051451">
    <property type="component" value="Unassembled WGS sequence"/>
</dbReference>
<comment type="caution">
    <text evidence="1">The sequence shown here is derived from an EMBL/GenBank/DDBJ whole genome shotgun (WGS) entry which is preliminary data.</text>
</comment>
<proteinExistence type="predicted"/>
<evidence type="ECO:0000313" key="1">
    <source>
        <dbReference type="EMBL" id="KRM05541.1"/>
    </source>
</evidence>
<dbReference type="STRING" id="1423750.FC89_GL001243"/>
<accession>A0A0R1VJY6</accession>
<name>A0A0R1VJY6_9LACO</name>
<dbReference type="Gene3D" id="3.40.1620.10">
    <property type="entry name" value="YefM-like domain"/>
    <property type="match status" value="1"/>
</dbReference>
<reference evidence="1 2" key="1">
    <citation type="journal article" date="2015" name="Genome Announc.">
        <title>Expanding the biotechnology potential of lactobacilli through comparative genomics of 213 strains and associated genera.</title>
        <authorList>
            <person name="Sun Z."/>
            <person name="Harris H.M."/>
            <person name="McCann A."/>
            <person name="Guo C."/>
            <person name="Argimon S."/>
            <person name="Zhang W."/>
            <person name="Yang X."/>
            <person name="Jeffery I.B."/>
            <person name="Cooney J.C."/>
            <person name="Kagawa T.F."/>
            <person name="Liu W."/>
            <person name="Song Y."/>
            <person name="Salvetti E."/>
            <person name="Wrobel A."/>
            <person name="Rasinkangas P."/>
            <person name="Parkhill J."/>
            <person name="Rea M.C."/>
            <person name="O'Sullivan O."/>
            <person name="Ritari J."/>
            <person name="Douillard F.P."/>
            <person name="Paul Ross R."/>
            <person name="Yang R."/>
            <person name="Briner A.E."/>
            <person name="Felis G.E."/>
            <person name="de Vos W.M."/>
            <person name="Barrangou R."/>
            <person name="Klaenhammer T.R."/>
            <person name="Caufield P.W."/>
            <person name="Cui Y."/>
            <person name="Zhang H."/>
            <person name="O'Toole P.W."/>
        </authorList>
    </citation>
    <scope>NUCLEOTIDE SEQUENCE [LARGE SCALE GENOMIC DNA]</scope>
    <source>
        <strain evidence="1 2">DSM 18630</strain>
    </source>
</reference>
<gene>
    <name evidence="1" type="ORF">FC89_GL001243</name>
</gene>
<organism evidence="1 2">
    <name type="scientific">Liquorilactobacillus ghanensis DSM 18630</name>
    <dbReference type="NCBI Taxonomy" id="1423750"/>
    <lineage>
        <taxon>Bacteria</taxon>
        <taxon>Bacillati</taxon>
        <taxon>Bacillota</taxon>
        <taxon>Bacilli</taxon>
        <taxon>Lactobacillales</taxon>
        <taxon>Lactobacillaceae</taxon>
        <taxon>Liquorilactobacillus</taxon>
    </lineage>
</organism>
<evidence type="ECO:0000313" key="2">
    <source>
        <dbReference type="Proteomes" id="UP000051451"/>
    </source>
</evidence>
<dbReference type="EMBL" id="AZGB01000018">
    <property type="protein sequence ID" value="KRM05541.1"/>
    <property type="molecule type" value="Genomic_DNA"/>
</dbReference>
<protein>
    <submittedName>
        <fullName evidence="1">Uncharacterized protein</fullName>
    </submittedName>
</protein>